<evidence type="ECO:0000313" key="2">
    <source>
        <dbReference type="EMBL" id="GAF90243.1"/>
    </source>
</evidence>
<organism evidence="2">
    <name type="scientific">marine sediment metagenome</name>
    <dbReference type="NCBI Taxonomy" id="412755"/>
    <lineage>
        <taxon>unclassified sequences</taxon>
        <taxon>metagenomes</taxon>
        <taxon>ecological metagenomes</taxon>
    </lineage>
</organism>
<name>X0T9R1_9ZZZZ</name>
<feature type="transmembrane region" description="Helical" evidence="1">
    <location>
        <begin position="169"/>
        <end position="186"/>
    </location>
</feature>
<feature type="transmembrane region" description="Helical" evidence="1">
    <location>
        <begin position="74"/>
        <end position="96"/>
    </location>
</feature>
<accession>X0T9R1</accession>
<feature type="transmembrane region" description="Helical" evidence="1">
    <location>
        <begin position="198"/>
        <end position="218"/>
    </location>
</feature>
<feature type="non-terminal residue" evidence="2">
    <location>
        <position position="1"/>
    </location>
</feature>
<evidence type="ECO:0000256" key="1">
    <source>
        <dbReference type="SAM" id="Phobius"/>
    </source>
</evidence>
<sequence>PLELATLFGYIGGGMSLYVVYAHWAALHGWGMSSSPQIEEIRDYARDRGPIYLSHEKEEVRKANKHLTTIRWDIGLGAFVLFFVSCAFLVAGAAVLHPRHLLPGGYVLLSHQKAIWEQLSPVMVPVYYVTILAALWGTLYAIPELYARVNHEFLGALFPTIRRTPYRKVFLYVGIYIGVVSVFVMWTGMKPVTMMDIAAMISTNIGIMLVCYGVLWLNASLPREYRMGKVFLVGIIITAAILTLVSAVSVTQMWAKYLGN</sequence>
<dbReference type="EMBL" id="BARS01018056">
    <property type="protein sequence ID" value="GAF90243.1"/>
    <property type="molecule type" value="Genomic_DNA"/>
</dbReference>
<keyword evidence="1" id="KW-1133">Transmembrane helix</keyword>
<feature type="transmembrane region" description="Helical" evidence="1">
    <location>
        <begin position="6"/>
        <end position="27"/>
    </location>
</feature>
<comment type="caution">
    <text evidence="2">The sequence shown here is derived from an EMBL/GenBank/DDBJ whole genome shotgun (WGS) entry which is preliminary data.</text>
</comment>
<reference evidence="2" key="1">
    <citation type="journal article" date="2014" name="Front. Microbiol.">
        <title>High frequency of phylogenetically diverse reductive dehalogenase-homologous genes in deep subseafloor sedimentary metagenomes.</title>
        <authorList>
            <person name="Kawai M."/>
            <person name="Futagami T."/>
            <person name="Toyoda A."/>
            <person name="Takaki Y."/>
            <person name="Nishi S."/>
            <person name="Hori S."/>
            <person name="Arai W."/>
            <person name="Tsubouchi T."/>
            <person name="Morono Y."/>
            <person name="Uchiyama I."/>
            <person name="Ito T."/>
            <person name="Fujiyama A."/>
            <person name="Inagaki F."/>
            <person name="Takami H."/>
        </authorList>
    </citation>
    <scope>NUCLEOTIDE SEQUENCE</scope>
    <source>
        <strain evidence="2">Expedition CK06-06</strain>
    </source>
</reference>
<keyword evidence="1" id="KW-0812">Transmembrane</keyword>
<keyword evidence="1" id="KW-0472">Membrane</keyword>
<protein>
    <submittedName>
        <fullName evidence="2">Uncharacterized protein</fullName>
    </submittedName>
</protein>
<gene>
    <name evidence="2" type="ORF">S01H1_29449</name>
</gene>
<feature type="transmembrane region" description="Helical" evidence="1">
    <location>
        <begin position="230"/>
        <end position="255"/>
    </location>
</feature>
<feature type="transmembrane region" description="Helical" evidence="1">
    <location>
        <begin position="126"/>
        <end position="149"/>
    </location>
</feature>
<proteinExistence type="predicted"/>
<dbReference type="AlphaFoldDB" id="X0T9R1"/>